<dbReference type="SUPFAM" id="SSF103473">
    <property type="entry name" value="MFS general substrate transporter"/>
    <property type="match status" value="1"/>
</dbReference>
<dbReference type="EMBL" id="LBIC01000005">
    <property type="protein sequence ID" value="KKW92087.1"/>
    <property type="molecule type" value="Genomic_DNA"/>
</dbReference>
<dbReference type="PROSITE" id="PS50850">
    <property type="entry name" value="MFS"/>
    <property type="match status" value="1"/>
</dbReference>
<evidence type="ECO:0000256" key="1">
    <source>
        <dbReference type="ARBA" id="ARBA00004141"/>
    </source>
</evidence>
<dbReference type="Pfam" id="PF07690">
    <property type="entry name" value="MFS_1"/>
    <property type="match status" value="1"/>
</dbReference>
<keyword evidence="2" id="KW-0813">Transport</keyword>
<evidence type="ECO:0000256" key="3">
    <source>
        <dbReference type="ARBA" id="ARBA00022692"/>
    </source>
</evidence>
<protein>
    <submittedName>
        <fullName evidence="8">MFS transporter</fullName>
    </submittedName>
</protein>
<evidence type="ECO:0000256" key="6">
    <source>
        <dbReference type="SAM" id="Phobius"/>
    </source>
</evidence>
<dbReference type="PANTHER" id="PTHR23505:SF79">
    <property type="entry name" value="PROTEIN SPINSTER"/>
    <property type="match status" value="1"/>
</dbReference>
<feature type="transmembrane region" description="Helical" evidence="6">
    <location>
        <begin position="90"/>
        <end position="108"/>
    </location>
</feature>
<reference evidence="8 9" key="1">
    <citation type="submission" date="2015-04" db="EMBL/GenBank/DDBJ databases">
        <title>Genome sequence of aromatic hydrocarbons-degrading Sphingobium chungbukense DJ77.</title>
        <authorList>
            <person name="Kim Y.-C."/>
            <person name="Chae J.-C."/>
        </authorList>
    </citation>
    <scope>NUCLEOTIDE SEQUENCE [LARGE SCALE GENOMIC DNA]</scope>
    <source>
        <strain evidence="8 9">DJ77</strain>
    </source>
</reference>
<dbReference type="Proteomes" id="UP000033874">
    <property type="component" value="Unassembled WGS sequence"/>
</dbReference>
<comment type="subcellular location">
    <subcellularLocation>
        <location evidence="1">Membrane</location>
        <topology evidence="1">Multi-pass membrane protein</topology>
    </subcellularLocation>
</comment>
<keyword evidence="5 6" id="KW-0472">Membrane</keyword>
<sequence length="440" mass="46897">MPDGHVHAGDWPDNYGPASAWWTVFILMIFQIVSMIDRQVISVLIPEMRADLGLNDFQISLVQGLSFALFYGLMGLVIGGMVDRYSRRAIMFTGIVVWSLAAAGTGLARSYTQLFAGRLLVGAGEAAVSPAGQSLLSSIFPRHRLTTPIACLSVSGVIGISLSYALGGNLLALFSTEPLGGPLAVLAPWRQVLVVTGLPGVAVAFLAFAFREPKRRSQPPPDRQAASWGAFFRYIAAHPRLMLGLILGSAVMAVAIQGTMVWTPTYARRVLGASAADVGTMMSVAVALGGIVGGLSLGVLIDHRFARGTRDMALRLLCGFCIVIPPILAMAFAIGNFALLFGAITLMMMTMGSSYGPTMAAVQMIAPIEMRGRFAALMVLASNLCGYAFGPMLIGFLTDYVYGDPMKLGWAIITGLLTAGPLAAWMVWSARGDFLRHLDR</sequence>
<dbReference type="GO" id="GO:0022857">
    <property type="term" value="F:transmembrane transporter activity"/>
    <property type="evidence" value="ECO:0007669"/>
    <property type="project" value="InterPro"/>
</dbReference>
<dbReference type="InterPro" id="IPR044770">
    <property type="entry name" value="MFS_spinster-like"/>
</dbReference>
<keyword evidence="9" id="KW-1185">Reference proteome</keyword>
<evidence type="ECO:0000256" key="5">
    <source>
        <dbReference type="ARBA" id="ARBA00023136"/>
    </source>
</evidence>
<dbReference type="Gene3D" id="1.20.1250.20">
    <property type="entry name" value="MFS general substrate transporter like domains"/>
    <property type="match status" value="1"/>
</dbReference>
<evidence type="ECO:0000313" key="9">
    <source>
        <dbReference type="Proteomes" id="UP000033874"/>
    </source>
</evidence>
<feature type="transmembrane region" description="Helical" evidence="6">
    <location>
        <begin position="313"/>
        <end position="334"/>
    </location>
</feature>
<feature type="transmembrane region" description="Helical" evidence="6">
    <location>
        <begin position="192"/>
        <end position="210"/>
    </location>
</feature>
<organism evidence="8 9">
    <name type="scientific">Sphingobium chungbukense</name>
    <dbReference type="NCBI Taxonomy" id="56193"/>
    <lineage>
        <taxon>Bacteria</taxon>
        <taxon>Pseudomonadati</taxon>
        <taxon>Pseudomonadota</taxon>
        <taxon>Alphaproteobacteria</taxon>
        <taxon>Sphingomonadales</taxon>
        <taxon>Sphingomonadaceae</taxon>
        <taxon>Sphingobium</taxon>
    </lineage>
</organism>
<feature type="transmembrane region" description="Helical" evidence="6">
    <location>
        <begin position="57"/>
        <end position="78"/>
    </location>
</feature>
<dbReference type="GO" id="GO:0016020">
    <property type="term" value="C:membrane"/>
    <property type="evidence" value="ECO:0007669"/>
    <property type="project" value="UniProtKB-SubCell"/>
</dbReference>
<proteinExistence type="predicted"/>
<name>A0A0M3APG8_9SPHN</name>
<feature type="transmembrane region" description="Helical" evidence="6">
    <location>
        <begin position="340"/>
        <end position="362"/>
    </location>
</feature>
<evidence type="ECO:0000256" key="4">
    <source>
        <dbReference type="ARBA" id="ARBA00022989"/>
    </source>
</evidence>
<dbReference type="STRING" id="56193.YP76_12130"/>
<gene>
    <name evidence="8" type="ORF">YP76_12130</name>
</gene>
<evidence type="ECO:0000259" key="7">
    <source>
        <dbReference type="PROSITE" id="PS50850"/>
    </source>
</evidence>
<evidence type="ECO:0000313" key="8">
    <source>
        <dbReference type="EMBL" id="KKW92087.1"/>
    </source>
</evidence>
<feature type="transmembrane region" description="Helical" evidence="6">
    <location>
        <begin position="282"/>
        <end position="301"/>
    </location>
</feature>
<feature type="transmembrane region" description="Helical" evidence="6">
    <location>
        <begin position="241"/>
        <end position="262"/>
    </location>
</feature>
<dbReference type="InterPro" id="IPR020846">
    <property type="entry name" value="MFS_dom"/>
</dbReference>
<evidence type="ECO:0000256" key="2">
    <source>
        <dbReference type="ARBA" id="ARBA00022448"/>
    </source>
</evidence>
<comment type="caution">
    <text evidence="8">The sequence shown here is derived from an EMBL/GenBank/DDBJ whole genome shotgun (WGS) entry which is preliminary data.</text>
</comment>
<dbReference type="InterPro" id="IPR036259">
    <property type="entry name" value="MFS_trans_sf"/>
</dbReference>
<dbReference type="PANTHER" id="PTHR23505">
    <property type="entry name" value="SPINSTER"/>
    <property type="match status" value="1"/>
</dbReference>
<keyword evidence="4 6" id="KW-1133">Transmembrane helix</keyword>
<keyword evidence="3 6" id="KW-0812">Transmembrane</keyword>
<accession>A0A0M3APG8</accession>
<dbReference type="AlphaFoldDB" id="A0A0M3APG8"/>
<dbReference type="PATRIC" id="fig|56193.3.peg.2520"/>
<feature type="domain" description="Major facilitator superfamily (MFS) profile" evidence="7">
    <location>
        <begin position="23"/>
        <end position="432"/>
    </location>
</feature>
<feature type="transmembrane region" description="Helical" evidence="6">
    <location>
        <begin position="374"/>
        <end position="396"/>
    </location>
</feature>
<feature type="transmembrane region" description="Helical" evidence="6">
    <location>
        <begin position="408"/>
        <end position="428"/>
    </location>
</feature>
<dbReference type="InterPro" id="IPR011701">
    <property type="entry name" value="MFS"/>
</dbReference>
<feature type="transmembrane region" description="Helical" evidence="6">
    <location>
        <begin position="20"/>
        <end position="36"/>
    </location>
</feature>
<feature type="transmembrane region" description="Helical" evidence="6">
    <location>
        <begin position="149"/>
        <end position="172"/>
    </location>
</feature>